<proteinExistence type="predicted"/>
<organism evidence="1 2">
    <name type="scientific">Diphasiastrum complanatum</name>
    <name type="common">Issler's clubmoss</name>
    <name type="synonym">Lycopodium complanatum</name>
    <dbReference type="NCBI Taxonomy" id="34168"/>
    <lineage>
        <taxon>Eukaryota</taxon>
        <taxon>Viridiplantae</taxon>
        <taxon>Streptophyta</taxon>
        <taxon>Embryophyta</taxon>
        <taxon>Tracheophyta</taxon>
        <taxon>Lycopodiopsida</taxon>
        <taxon>Lycopodiales</taxon>
        <taxon>Lycopodiaceae</taxon>
        <taxon>Lycopodioideae</taxon>
        <taxon>Diphasiastrum</taxon>
    </lineage>
</organism>
<evidence type="ECO:0000313" key="2">
    <source>
        <dbReference type="Proteomes" id="UP001162992"/>
    </source>
</evidence>
<evidence type="ECO:0000313" key="1">
    <source>
        <dbReference type="EMBL" id="KAJ7529641.1"/>
    </source>
</evidence>
<keyword evidence="2" id="KW-1185">Reference proteome</keyword>
<sequence>MSPNFTVLQKISKMKEMKSKMKHLDLKKALGIPSGKAITTSTLSNVVYVGRIPHGFYEEQMREYFGQFGVIQNLRLSRNKKTGKSKHYAFIEFASAEVAAIVAESMNNYLLFESLLQVKLVPQEKIHPTLWIGANRKFQVKPWKLWEKERHNRDRTAAEQKSLLKRLIRRDDKRKRNLLKAGIDYDYPDLRSSLPGTSKKIKFTQEGS</sequence>
<comment type="caution">
    <text evidence="1">The sequence shown here is derived from an EMBL/GenBank/DDBJ whole genome shotgun (WGS) entry which is preliminary data.</text>
</comment>
<dbReference type="EMBL" id="CM055106">
    <property type="protein sequence ID" value="KAJ7529641.1"/>
    <property type="molecule type" value="Genomic_DNA"/>
</dbReference>
<protein>
    <submittedName>
        <fullName evidence="1">Uncharacterized protein</fullName>
    </submittedName>
</protein>
<dbReference type="Proteomes" id="UP001162992">
    <property type="component" value="Chromosome 15"/>
</dbReference>
<gene>
    <name evidence="1" type="ORF">O6H91_15G059900</name>
</gene>
<name>A0ACC2BIQ7_DIPCM</name>
<reference evidence="2" key="1">
    <citation type="journal article" date="2024" name="Proc. Natl. Acad. Sci. U.S.A.">
        <title>Extraordinary preservation of gene collinearity over three hundred million years revealed in homosporous lycophytes.</title>
        <authorList>
            <person name="Li C."/>
            <person name="Wickell D."/>
            <person name="Kuo L.Y."/>
            <person name="Chen X."/>
            <person name="Nie B."/>
            <person name="Liao X."/>
            <person name="Peng D."/>
            <person name="Ji J."/>
            <person name="Jenkins J."/>
            <person name="Williams M."/>
            <person name="Shu S."/>
            <person name="Plott C."/>
            <person name="Barry K."/>
            <person name="Rajasekar S."/>
            <person name="Grimwood J."/>
            <person name="Han X."/>
            <person name="Sun S."/>
            <person name="Hou Z."/>
            <person name="He W."/>
            <person name="Dai G."/>
            <person name="Sun C."/>
            <person name="Schmutz J."/>
            <person name="Leebens-Mack J.H."/>
            <person name="Li F.W."/>
            <person name="Wang L."/>
        </authorList>
    </citation>
    <scope>NUCLEOTIDE SEQUENCE [LARGE SCALE GENOMIC DNA]</scope>
    <source>
        <strain evidence="2">cv. PW_Plant_1</strain>
    </source>
</reference>
<accession>A0ACC2BIQ7</accession>